<dbReference type="PANTHER" id="PTHR40088">
    <property type="entry name" value="PECTATE LYASE (EUROFUNG)"/>
    <property type="match status" value="1"/>
</dbReference>
<dbReference type="InterPro" id="IPR012334">
    <property type="entry name" value="Pectin_lyas_fold"/>
</dbReference>
<dbReference type="InterPro" id="IPR011459">
    <property type="entry name" value="DUF1565"/>
</dbReference>
<dbReference type="Pfam" id="PF07602">
    <property type="entry name" value="DUF1565"/>
    <property type="match status" value="1"/>
</dbReference>
<evidence type="ECO:0000256" key="8">
    <source>
        <dbReference type="ARBA" id="ARBA00038263"/>
    </source>
</evidence>
<sequence length="341" mass="35994">MATTGSDTANGTSAAPFKTIARASRSALPSTTIHVAAGTYPGGFKTTVSGTASGRIYYVSTTKWGAKIVPPANSSNDTAWDNRGNYTDIIGFHVDGTTSQSGTKWTHGIYNGGSYDMIRGNWVHHIAKTVACTSAGGSAIGVDSYYHGIKSDVVGNLVHDIGPAGCRFVQGIYVSTSGTVKNNVVYRVAEGAIHLWHDANNVIITNNTVTASHTGIIVGGGDYYHTTGPNNDTIVANNIVYDNAMGISEQGQTGTRNRYTNNLVFQNSTYNFSLKNGLKHSATVSADPQFVAYTRTGTPDLHLRPTSPAIGKGTATNAPPSDFDGKPRNADTGYDMGAYQH</sequence>
<dbReference type="InterPro" id="IPR052052">
    <property type="entry name" value="Polysaccharide_Lyase_9"/>
</dbReference>
<evidence type="ECO:0000256" key="4">
    <source>
        <dbReference type="ARBA" id="ARBA00022723"/>
    </source>
</evidence>
<keyword evidence="7" id="KW-0456">Lyase</keyword>
<evidence type="ECO:0000256" key="2">
    <source>
        <dbReference type="ARBA" id="ARBA00004613"/>
    </source>
</evidence>
<evidence type="ECO:0000256" key="3">
    <source>
        <dbReference type="ARBA" id="ARBA00022525"/>
    </source>
</evidence>
<evidence type="ECO:0000256" key="6">
    <source>
        <dbReference type="ARBA" id="ARBA00022837"/>
    </source>
</evidence>
<keyword evidence="4" id="KW-0479">Metal-binding</keyword>
<dbReference type="EMBL" id="WHJG01000008">
    <property type="protein sequence ID" value="NHZ79722.1"/>
    <property type="molecule type" value="Genomic_DNA"/>
</dbReference>
<dbReference type="SUPFAM" id="SSF51126">
    <property type="entry name" value="Pectin lyase-like"/>
    <property type="match status" value="1"/>
</dbReference>
<comment type="cofactor">
    <cofactor evidence="1">
        <name>Ca(2+)</name>
        <dbReference type="ChEBI" id="CHEBI:29108"/>
    </cofactor>
</comment>
<evidence type="ECO:0000256" key="9">
    <source>
        <dbReference type="SAM" id="MobiDB-lite"/>
    </source>
</evidence>
<evidence type="ECO:0000259" key="10">
    <source>
        <dbReference type="Pfam" id="PF07602"/>
    </source>
</evidence>
<keyword evidence="6" id="KW-0106">Calcium</keyword>
<evidence type="ECO:0000313" key="12">
    <source>
        <dbReference type="Proteomes" id="UP000621455"/>
    </source>
</evidence>
<evidence type="ECO:0000313" key="11">
    <source>
        <dbReference type="EMBL" id="NHZ79722.1"/>
    </source>
</evidence>
<organism evidence="11 12">
    <name type="scientific">Massilia frigida</name>
    <dbReference type="NCBI Taxonomy" id="2609281"/>
    <lineage>
        <taxon>Bacteria</taxon>
        <taxon>Pseudomonadati</taxon>
        <taxon>Pseudomonadota</taxon>
        <taxon>Betaproteobacteria</taxon>
        <taxon>Burkholderiales</taxon>
        <taxon>Oxalobacteraceae</taxon>
        <taxon>Telluria group</taxon>
        <taxon>Massilia</taxon>
    </lineage>
</organism>
<keyword evidence="3" id="KW-0964">Secreted</keyword>
<reference evidence="11 12" key="1">
    <citation type="submission" date="2019-10" db="EMBL/GenBank/DDBJ databases">
        <title>Taxonomy of Antarctic Massilia spp.: description of Massilia rubra sp. nov., Massilia aquatica sp. nov., Massilia mucilaginosa sp. nov., Massilia frigida sp. nov. isolated from streams, lakes and regoliths.</title>
        <authorList>
            <person name="Holochova P."/>
            <person name="Sedlacek I."/>
            <person name="Kralova S."/>
            <person name="Maslanova I."/>
            <person name="Busse H.-J."/>
            <person name="Stankova E."/>
            <person name="Vrbovska V."/>
            <person name="Kovarovic V."/>
            <person name="Bartak M."/>
            <person name="Svec P."/>
            <person name="Pantucek R."/>
        </authorList>
    </citation>
    <scope>NUCLEOTIDE SEQUENCE [LARGE SCALE GENOMIC DNA]</scope>
    <source>
        <strain evidence="11 12">CCM 8695</strain>
    </source>
</reference>
<dbReference type="NCBIfam" id="NF041518">
    <property type="entry name" value="choice_anch_Q"/>
    <property type="match status" value="1"/>
</dbReference>
<dbReference type="PANTHER" id="PTHR40088:SF1">
    <property type="entry name" value="PECTATE LYASE PEL9"/>
    <property type="match status" value="1"/>
</dbReference>
<feature type="domain" description="DUF1565" evidence="10">
    <location>
        <begin position="4"/>
        <end position="40"/>
    </location>
</feature>
<evidence type="ECO:0000256" key="1">
    <source>
        <dbReference type="ARBA" id="ARBA00001913"/>
    </source>
</evidence>
<keyword evidence="5" id="KW-0732">Signal</keyword>
<evidence type="ECO:0000256" key="7">
    <source>
        <dbReference type="ARBA" id="ARBA00023239"/>
    </source>
</evidence>
<dbReference type="Gene3D" id="2.160.20.10">
    <property type="entry name" value="Single-stranded right-handed beta-helix, Pectin lyase-like"/>
    <property type="match status" value="1"/>
</dbReference>
<protein>
    <submittedName>
        <fullName evidence="11">DUF1565 domain-containing protein</fullName>
    </submittedName>
</protein>
<comment type="similarity">
    <text evidence="8">Belongs to the polysaccharide lyase 9 family.</text>
</comment>
<dbReference type="InterPro" id="IPR059226">
    <property type="entry name" value="Choice_anch_Q_dom"/>
</dbReference>
<name>A0ABX0N3U5_9BURK</name>
<proteinExistence type="inferred from homology"/>
<feature type="region of interest" description="Disordered" evidence="9">
    <location>
        <begin position="297"/>
        <end position="341"/>
    </location>
</feature>
<comment type="subcellular location">
    <subcellularLocation>
        <location evidence="2">Secreted</location>
    </subcellularLocation>
</comment>
<dbReference type="SMART" id="SM00710">
    <property type="entry name" value="PbH1"/>
    <property type="match status" value="4"/>
</dbReference>
<dbReference type="InterPro" id="IPR011050">
    <property type="entry name" value="Pectin_lyase_fold/virulence"/>
</dbReference>
<accession>A0ABX0N3U5</accession>
<gene>
    <name evidence="11" type="ORF">F2P44_10585</name>
</gene>
<keyword evidence="12" id="KW-1185">Reference proteome</keyword>
<dbReference type="Proteomes" id="UP000621455">
    <property type="component" value="Unassembled WGS sequence"/>
</dbReference>
<evidence type="ECO:0000256" key="5">
    <source>
        <dbReference type="ARBA" id="ARBA00022729"/>
    </source>
</evidence>
<comment type="caution">
    <text evidence="11">The sequence shown here is derived from an EMBL/GenBank/DDBJ whole genome shotgun (WGS) entry which is preliminary data.</text>
</comment>
<dbReference type="InterPro" id="IPR006626">
    <property type="entry name" value="PbH1"/>
</dbReference>